<dbReference type="eggNOG" id="COG5457">
    <property type="taxonomic scope" value="Bacteria"/>
</dbReference>
<evidence type="ECO:0000256" key="1">
    <source>
        <dbReference type="SAM" id="MobiDB-lite"/>
    </source>
</evidence>
<organism evidence="2 3">
    <name type="scientific">Sinorhizobium fredii (strain USDA 257)</name>
    <dbReference type="NCBI Taxonomy" id="1185652"/>
    <lineage>
        <taxon>Bacteria</taxon>
        <taxon>Pseudomonadati</taxon>
        <taxon>Pseudomonadota</taxon>
        <taxon>Alphaproteobacteria</taxon>
        <taxon>Hyphomicrobiales</taxon>
        <taxon>Rhizobiaceae</taxon>
        <taxon>Sinorhizobium/Ensifer group</taxon>
        <taxon>Sinorhizobium</taxon>
    </lineage>
</organism>
<evidence type="ECO:0008006" key="4">
    <source>
        <dbReference type="Google" id="ProtNLM"/>
    </source>
</evidence>
<dbReference type="KEGG" id="sfd:USDA257_c40260"/>
<gene>
    <name evidence="2" type="ORF">USDA257_c40260</name>
</gene>
<evidence type="ECO:0000313" key="3">
    <source>
        <dbReference type="Proteomes" id="UP000006180"/>
    </source>
</evidence>
<dbReference type="RefSeq" id="WP_014764704.1">
    <property type="nucleotide sequence ID" value="NC_018000.1"/>
</dbReference>
<accession>I3X9L4</accession>
<feature type="region of interest" description="Disordered" evidence="1">
    <location>
        <begin position="1"/>
        <end position="20"/>
    </location>
</feature>
<reference evidence="2 3" key="1">
    <citation type="journal article" date="2012" name="J. Bacteriol.">
        <title>Complete genome sequence of the broad-host-range strain Sinorhizobium fredii USDA257.</title>
        <authorList>
            <person name="Schuldes J."/>
            <person name="Rodriguez Orbegoso M."/>
            <person name="Schmeisser C."/>
            <person name="Krishnan H.B."/>
            <person name="Daniel R."/>
            <person name="Streit W.R."/>
        </authorList>
    </citation>
    <scope>NUCLEOTIDE SEQUENCE [LARGE SCALE GENOMIC DNA]</scope>
    <source>
        <strain evidence="2 3">USDA 257</strain>
    </source>
</reference>
<dbReference type="HOGENOM" id="CLU_175577_0_0_5"/>
<name>I3X9L4_SINF2</name>
<dbReference type="AlphaFoldDB" id="I3X9L4"/>
<proteinExistence type="predicted"/>
<sequence>MNNTPTFASAPHQAARPGTPVGLAEVSHRHYSIATLRSIIATWGERIRFRRELEQKLKDDPHLIDDIGLTRRQIEAEIAKPFWRVSNPL</sequence>
<evidence type="ECO:0000313" key="2">
    <source>
        <dbReference type="EMBL" id="AFL52570.1"/>
    </source>
</evidence>
<dbReference type="PATRIC" id="fig|1185652.3.peg.4178"/>
<dbReference type="Proteomes" id="UP000006180">
    <property type="component" value="Chromosome"/>
</dbReference>
<dbReference type="EMBL" id="CP003563">
    <property type="protein sequence ID" value="AFL52570.1"/>
    <property type="molecule type" value="Genomic_DNA"/>
</dbReference>
<protein>
    <recommendedName>
        <fullName evidence="4">DUF1127 domain-containing protein</fullName>
    </recommendedName>
</protein>